<dbReference type="AlphaFoldDB" id="A0A1M4UAE1"/>
<accession>A0A1M4UAE1</accession>
<keyword evidence="2" id="KW-1185">Reference proteome</keyword>
<dbReference type="STRING" id="288992.SAMN04488522_101484"/>
<dbReference type="EMBL" id="FQUQ01000001">
    <property type="protein sequence ID" value="SHE53567.1"/>
    <property type="molecule type" value="Genomic_DNA"/>
</dbReference>
<proteinExistence type="predicted"/>
<dbReference type="RefSeq" id="WP_073226912.1">
    <property type="nucleotide sequence ID" value="NZ_FQUQ01000001.1"/>
</dbReference>
<reference evidence="2" key="1">
    <citation type="submission" date="2016-11" db="EMBL/GenBank/DDBJ databases">
        <authorList>
            <person name="Varghese N."/>
            <person name="Submissions S."/>
        </authorList>
    </citation>
    <scope>NUCLEOTIDE SEQUENCE [LARGE SCALE GENOMIC DNA]</scope>
    <source>
        <strain evidence="2">DSM 16990</strain>
    </source>
</reference>
<evidence type="ECO:0000313" key="2">
    <source>
        <dbReference type="Proteomes" id="UP000184287"/>
    </source>
</evidence>
<dbReference type="OrthoDB" id="794937at2"/>
<evidence type="ECO:0000313" key="1">
    <source>
        <dbReference type="EMBL" id="SHE53567.1"/>
    </source>
</evidence>
<dbReference type="Proteomes" id="UP000184287">
    <property type="component" value="Unassembled WGS sequence"/>
</dbReference>
<organism evidence="1 2">
    <name type="scientific">Pedobacter caeni</name>
    <dbReference type="NCBI Taxonomy" id="288992"/>
    <lineage>
        <taxon>Bacteria</taxon>
        <taxon>Pseudomonadati</taxon>
        <taxon>Bacteroidota</taxon>
        <taxon>Sphingobacteriia</taxon>
        <taxon>Sphingobacteriales</taxon>
        <taxon>Sphingobacteriaceae</taxon>
        <taxon>Pedobacter</taxon>
    </lineage>
</organism>
<name>A0A1M4UAE1_9SPHI</name>
<gene>
    <name evidence="1" type="ORF">SAMN04488522_101484</name>
</gene>
<sequence length="264" mass="31048">MRGKIKEELGDHLNGACLTAGSDCLVLGIQGDWYFLLDEFNVFGILRKGEVEITDEEKPDFWIERNGRTVPEEWHWENFLSLQGCPYDEWNEIWFITQFAKGFSKFNLPELPQPFNKANDIDYKYQIVKNYLQIAEDFDNLIEPEPISWGYLFYRFENDLSSIRWADGKQIPFKKVLISGESSGFDVLKGLIYEIGSSFQRLKPSVDRELLDGIRNRILFSIWAIFGTKEFEVYKLVYDKHSESDYLLQYGTEHYFTLSFELLT</sequence>
<protein>
    <submittedName>
        <fullName evidence="1">Uncharacterized protein</fullName>
    </submittedName>
</protein>